<dbReference type="GO" id="GO:0043066">
    <property type="term" value="P:negative regulation of apoptotic process"/>
    <property type="evidence" value="ECO:0007669"/>
    <property type="project" value="InterPro"/>
</dbReference>
<feature type="region of interest" description="Disordered" evidence="3">
    <location>
        <begin position="89"/>
        <end position="136"/>
    </location>
</feature>
<evidence type="ECO:0000256" key="1">
    <source>
        <dbReference type="ARBA" id="ARBA00004123"/>
    </source>
</evidence>
<dbReference type="Proteomes" id="UP000028760">
    <property type="component" value="Unassembled WGS sequence"/>
</dbReference>
<dbReference type="GO" id="GO:0043123">
    <property type="term" value="P:positive regulation of canonical NF-kappaB signal transduction"/>
    <property type="evidence" value="ECO:0007669"/>
    <property type="project" value="InterPro"/>
</dbReference>
<feature type="region of interest" description="Disordered" evidence="3">
    <location>
        <begin position="151"/>
        <end position="341"/>
    </location>
</feature>
<evidence type="ECO:0000256" key="2">
    <source>
        <dbReference type="ARBA" id="ARBA00023242"/>
    </source>
</evidence>
<dbReference type="GO" id="GO:0005634">
    <property type="term" value="C:nucleus"/>
    <property type="evidence" value="ECO:0007669"/>
    <property type="project" value="UniProtKB-SubCell"/>
</dbReference>
<dbReference type="Pfam" id="PF15686">
    <property type="entry name" value="LYRIC"/>
    <property type="match status" value="1"/>
</dbReference>
<evidence type="ECO:0000313" key="5">
    <source>
        <dbReference type="Proteomes" id="UP000028760"/>
    </source>
</evidence>
<feature type="compositionally biased region" description="Low complexity" evidence="3">
    <location>
        <begin position="326"/>
        <end position="340"/>
    </location>
</feature>
<name>A0A096M7I3_POEFO</name>
<sequence>MAGDLWSFALEKAELLSSRLRELVSSGQGLVRAQFGVDLGLKPELYPSWLILSTAAVGLLLPLLLGASWAAFCGGGGGKRLVGKKRASQVNQGGEETGKASFNIKSVKPEEPKKRNRKKTGDKKTQSNGQPPVVVQEEVKEIVAASKTATPMKAVKQVHEVPPPVQVKKPKKKPKTEPKPDVKPVQLLVTSDVKEPDDGAWETKVSNREKRQQRRKDKGSEDSGSPGGDKASKAHVETPAAAATSKKKRGNNENQQSRPITKADGASGKGKAEALNSSSAWRVEPTVNGGGWSDVPLKAAGQAGSVEGKKWSSIPPSGQYRSQSDPQPWAQESQAAAWSSMDGKMKTMPFSVVQLNSADPLSNSAKLQWANQTIVDDQWSGVKGTAADSSSDWNAPAEHWGNYEEPPASVVVAAAAAAATLQKDQPKVSEDEKDTDDPSGGAAKSKKKKKKKKKAEEEPAADAQTPSAASIHSAATKVLEHPAPPLNSQNTSISSAQSEFRLCESQCSNDFHFFPYALKYLL</sequence>
<comment type="subcellular location">
    <subcellularLocation>
        <location evidence="1">Nucleus</location>
    </subcellularLocation>
</comment>
<dbReference type="GO" id="GO:0006357">
    <property type="term" value="P:regulation of transcription by RNA polymerase II"/>
    <property type="evidence" value="ECO:0007669"/>
    <property type="project" value="TreeGrafter"/>
</dbReference>
<accession>A0A096M7I3</accession>
<reference evidence="4" key="3">
    <citation type="submission" date="2025-09" db="UniProtKB">
        <authorList>
            <consortium name="Ensembl"/>
        </authorList>
    </citation>
    <scope>IDENTIFICATION</scope>
</reference>
<dbReference type="GO" id="GO:0045766">
    <property type="term" value="P:positive regulation of angiogenesis"/>
    <property type="evidence" value="ECO:0007669"/>
    <property type="project" value="InterPro"/>
</dbReference>
<protein>
    <submittedName>
        <fullName evidence="4">Metadherin a</fullName>
    </submittedName>
</protein>
<keyword evidence="5" id="KW-1185">Reference proteome</keyword>
<reference evidence="4" key="2">
    <citation type="submission" date="2025-08" db="UniProtKB">
        <authorList>
            <consortium name="Ensembl"/>
        </authorList>
    </citation>
    <scope>IDENTIFICATION</scope>
</reference>
<dbReference type="eggNOG" id="ENOG502QU7P">
    <property type="taxonomic scope" value="Eukaryota"/>
</dbReference>
<proteinExistence type="predicted"/>
<reference evidence="5" key="1">
    <citation type="submission" date="2013-10" db="EMBL/GenBank/DDBJ databases">
        <authorList>
            <person name="Schartl M."/>
            <person name="Warren W."/>
        </authorList>
    </citation>
    <scope>NUCLEOTIDE SEQUENCE [LARGE SCALE GENOMIC DNA]</scope>
    <source>
        <strain evidence="5">female</strain>
    </source>
</reference>
<feature type="region of interest" description="Disordered" evidence="3">
    <location>
        <begin position="381"/>
        <end position="404"/>
    </location>
</feature>
<dbReference type="PANTHER" id="PTHR23251:SF0">
    <property type="entry name" value="PROTEIN LYRIC"/>
    <property type="match status" value="1"/>
</dbReference>
<organism evidence="4 5">
    <name type="scientific">Poecilia formosa</name>
    <name type="common">Amazon molly</name>
    <name type="synonym">Limia formosa</name>
    <dbReference type="NCBI Taxonomy" id="48698"/>
    <lineage>
        <taxon>Eukaryota</taxon>
        <taxon>Metazoa</taxon>
        <taxon>Chordata</taxon>
        <taxon>Craniata</taxon>
        <taxon>Vertebrata</taxon>
        <taxon>Euteleostomi</taxon>
        <taxon>Actinopterygii</taxon>
        <taxon>Neopterygii</taxon>
        <taxon>Teleostei</taxon>
        <taxon>Neoteleostei</taxon>
        <taxon>Acanthomorphata</taxon>
        <taxon>Ovalentaria</taxon>
        <taxon>Atherinomorphae</taxon>
        <taxon>Cyprinodontiformes</taxon>
        <taxon>Poeciliidae</taxon>
        <taxon>Poeciliinae</taxon>
        <taxon>Poecilia</taxon>
    </lineage>
</organism>
<feature type="compositionally biased region" description="Polar residues" evidence="3">
    <location>
        <begin position="314"/>
        <end position="325"/>
    </location>
</feature>
<evidence type="ECO:0000313" key="4">
    <source>
        <dbReference type="Ensembl" id="ENSPFOP00000027374.1"/>
    </source>
</evidence>
<dbReference type="PANTHER" id="PTHR23251">
    <property type="entry name" value="LYSINE-RICH CEACAM1 CO-ISOLATED PROTEIN LYRIC PROTEIN"/>
    <property type="match status" value="1"/>
</dbReference>
<evidence type="ECO:0000256" key="3">
    <source>
        <dbReference type="SAM" id="MobiDB-lite"/>
    </source>
</evidence>
<dbReference type="Ensembl" id="ENSPFOT00000028725.1">
    <property type="protein sequence ID" value="ENSPFOP00000027374.1"/>
    <property type="gene ID" value="ENSPFOG00000014697.2"/>
</dbReference>
<dbReference type="STRING" id="48698.ENSPFOP00000027374"/>
<feature type="region of interest" description="Disordered" evidence="3">
    <location>
        <begin position="421"/>
        <end position="495"/>
    </location>
</feature>
<dbReference type="OMA" id="NPVSFSM"/>
<dbReference type="GeneTree" id="ENSGT00940000154181"/>
<dbReference type="InterPro" id="IPR052305">
    <property type="entry name" value="TransReg_TumorExp"/>
</dbReference>
<dbReference type="InterPro" id="IPR031402">
    <property type="entry name" value="LYRIC"/>
</dbReference>
<dbReference type="AlphaFoldDB" id="A0A096M7I3"/>
<dbReference type="EMBL" id="AYCK01002785">
    <property type="status" value="NOT_ANNOTATED_CDS"/>
    <property type="molecule type" value="Genomic_DNA"/>
</dbReference>
<feature type="compositionally biased region" description="Basic residues" evidence="3">
    <location>
        <begin position="444"/>
        <end position="453"/>
    </location>
</feature>
<feature type="compositionally biased region" description="Polar residues" evidence="3">
    <location>
        <begin position="486"/>
        <end position="495"/>
    </location>
</feature>
<dbReference type="GO" id="GO:0003712">
    <property type="term" value="F:transcription coregulator activity"/>
    <property type="evidence" value="ECO:0007669"/>
    <property type="project" value="TreeGrafter"/>
</dbReference>
<keyword evidence="2" id="KW-0539">Nucleus</keyword>